<evidence type="ECO:0000313" key="3">
    <source>
        <dbReference type="EMBL" id="TET47451.1"/>
    </source>
</evidence>
<feature type="domain" description="Pyruvate/ketoisovalerate oxidoreductase catalytic" evidence="2">
    <location>
        <begin position="10"/>
        <end position="178"/>
    </location>
</feature>
<dbReference type="InterPro" id="IPR051626">
    <property type="entry name" value="Oxidoreductase_gamma_subunit"/>
</dbReference>
<sequence>MIEIRIHGRGGQGTVVASKVLASAFFKAGKFVQVFPEFGVERRGAPVAAYARVDDNLINLRCRIYEPDHIIVLDHTLMPVVDVTEGLKAGGWALINSKLPPHEIDAPEQFNVASVDATKIALKYGLGTKASPIVNTSIVGAFVRITGLVSIESVVEAIREEVPTNLASNEKAAREAFDAVRIGRKTGGRR</sequence>
<evidence type="ECO:0000256" key="1">
    <source>
        <dbReference type="ARBA" id="ARBA00023002"/>
    </source>
</evidence>
<reference evidence="3 4" key="1">
    <citation type="submission" date="2019-03" db="EMBL/GenBank/DDBJ databases">
        <title>Metabolic potential of uncultured bacteria and archaea associated with petroleum seepage in deep-sea sediments.</title>
        <authorList>
            <person name="Dong X."/>
            <person name="Hubert C."/>
        </authorList>
    </citation>
    <scope>NUCLEOTIDE SEQUENCE [LARGE SCALE GENOMIC DNA]</scope>
    <source>
        <strain evidence="3">E44_bin18</strain>
    </source>
</reference>
<dbReference type="Gene3D" id="3.40.920.10">
    <property type="entry name" value="Pyruvate-ferredoxin oxidoreductase, PFOR, domain III"/>
    <property type="match status" value="1"/>
</dbReference>
<proteinExistence type="predicted"/>
<dbReference type="InterPro" id="IPR011894">
    <property type="entry name" value="PorC_KorC"/>
</dbReference>
<evidence type="ECO:0000259" key="2">
    <source>
        <dbReference type="Pfam" id="PF01558"/>
    </source>
</evidence>
<dbReference type="SUPFAM" id="SSF53323">
    <property type="entry name" value="Pyruvate-ferredoxin oxidoreductase, PFOR, domain III"/>
    <property type="match status" value="1"/>
</dbReference>
<dbReference type="GO" id="GO:0016625">
    <property type="term" value="F:oxidoreductase activity, acting on the aldehyde or oxo group of donors, iron-sulfur protein as acceptor"/>
    <property type="evidence" value="ECO:0007669"/>
    <property type="project" value="InterPro"/>
</dbReference>
<comment type="caution">
    <text evidence="3">The sequence shown here is derived from an EMBL/GenBank/DDBJ whole genome shotgun (WGS) entry which is preliminary data.</text>
</comment>
<gene>
    <name evidence="3" type="ORF">E3J62_01370</name>
</gene>
<organism evidence="3 4">
    <name type="scientific">candidate division TA06 bacterium</name>
    <dbReference type="NCBI Taxonomy" id="2250710"/>
    <lineage>
        <taxon>Bacteria</taxon>
        <taxon>Bacteria division TA06</taxon>
    </lineage>
</organism>
<evidence type="ECO:0000313" key="4">
    <source>
        <dbReference type="Proteomes" id="UP000315525"/>
    </source>
</evidence>
<dbReference type="Pfam" id="PF01558">
    <property type="entry name" value="POR"/>
    <property type="match status" value="1"/>
</dbReference>
<dbReference type="InterPro" id="IPR002869">
    <property type="entry name" value="Pyrv_flavodox_OxRed_cen"/>
</dbReference>
<dbReference type="NCBIfam" id="TIGR02175">
    <property type="entry name" value="PorC_KorC"/>
    <property type="match status" value="1"/>
</dbReference>
<dbReference type="InterPro" id="IPR019752">
    <property type="entry name" value="Pyrv/ketoisovalerate_OxRed_cat"/>
</dbReference>
<protein>
    <submittedName>
        <fullName evidence="3">Pyruvate ferredoxin oxidoreductase</fullName>
    </submittedName>
</protein>
<dbReference type="Proteomes" id="UP000315525">
    <property type="component" value="Unassembled WGS sequence"/>
</dbReference>
<dbReference type="PANTHER" id="PTHR43366">
    <property type="entry name" value="PYRUVATE SYNTHASE SUBUNIT PORC"/>
    <property type="match status" value="1"/>
</dbReference>
<dbReference type="EMBL" id="SOJN01000020">
    <property type="protein sequence ID" value="TET47451.1"/>
    <property type="molecule type" value="Genomic_DNA"/>
</dbReference>
<dbReference type="PANTHER" id="PTHR43366:SF1">
    <property type="entry name" value="PYRUVATE SYNTHASE SUBUNIT PORC"/>
    <property type="match status" value="1"/>
</dbReference>
<keyword evidence="1" id="KW-0560">Oxidoreductase</keyword>
<dbReference type="AlphaFoldDB" id="A0A523UYN4"/>
<keyword evidence="3" id="KW-0670">Pyruvate</keyword>
<name>A0A523UYN4_UNCT6</name>
<accession>A0A523UYN4</accession>